<evidence type="ECO:0000256" key="1">
    <source>
        <dbReference type="SAM" id="Phobius"/>
    </source>
</evidence>
<name>A0AAD1U3G3_EUPCR</name>
<evidence type="ECO:0000313" key="3">
    <source>
        <dbReference type="Proteomes" id="UP001295684"/>
    </source>
</evidence>
<reference evidence="2" key="1">
    <citation type="submission" date="2023-07" db="EMBL/GenBank/DDBJ databases">
        <authorList>
            <consortium name="AG Swart"/>
            <person name="Singh M."/>
            <person name="Singh A."/>
            <person name="Seah K."/>
            <person name="Emmerich C."/>
        </authorList>
    </citation>
    <scope>NUCLEOTIDE SEQUENCE</scope>
    <source>
        <strain evidence="2">DP1</strain>
    </source>
</reference>
<evidence type="ECO:0000313" key="2">
    <source>
        <dbReference type="EMBL" id="CAI2361572.1"/>
    </source>
</evidence>
<gene>
    <name evidence="2" type="ORF">ECRASSUSDP1_LOCUS2883</name>
</gene>
<comment type="caution">
    <text evidence="2">The sequence shown here is derived from an EMBL/GenBank/DDBJ whole genome shotgun (WGS) entry which is preliminary data.</text>
</comment>
<organism evidence="2 3">
    <name type="scientific">Euplotes crassus</name>
    <dbReference type="NCBI Taxonomy" id="5936"/>
    <lineage>
        <taxon>Eukaryota</taxon>
        <taxon>Sar</taxon>
        <taxon>Alveolata</taxon>
        <taxon>Ciliophora</taxon>
        <taxon>Intramacronucleata</taxon>
        <taxon>Spirotrichea</taxon>
        <taxon>Hypotrichia</taxon>
        <taxon>Euplotida</taxon>
        <taxon>Euplotidae</taxon>
        <taxon>Moneuplotes</taxon>
    </lineage>
</organism>
<sequence length="348" mass="40158">MSPCSLCNFILPCLLWRSSLSLISSCFVISWLLMILRFSLCSIFLSCGYLCPCFWNTNDVNNFLFNIFVFIVRIHSRILFKTRCIKIDLDSSLLRNLQRHGVFRLGRLIRLCRLHWIISSSTFTCHSINLLFFKYNICSICNFSGFCGLREFLKISRFCLFLPFPNNFSFFCFLPSVYFGFGPLFCRRFHPGCTDLDIFRSHFIFTLLKGTLVCLPRDFMMSIFSVCSDGFLPKFLDWINFTLSACLLCLIVTSYSPCFMISSPSSSFCELIFLRYSFVSSIISIIWEAKRLWILLSHILFLSKGSDFLVGISNSIKDFSIVFPEGNTIGFLILSRVIGHSSIFSILL</sequence>
<dbReference type="EMBL" id="CAMPGE010002761">
    <property type="protein sequence ID" value="CAI2361572.1"/>
    <property type="molecule type" value="Genomic_DNA"/>
</dbReference>
<keyword evidence="3" id="KW-1185">Reference proteome</keyword>
<accession>A0AAD1U3G3</accession>
<keyword evidence="1" id="KW-0812">Transmembrane</keyword>
<keyword evidence="1" id="KW-0472">Membrane</keyword>
<feature type="transmembrane region" description="Helical" evidence="1">
    <location>
        <begin position="14"/>
        <end position="33"/>
    </location>
</feature>
<protein>
    <submittedName>
        <fullName evidence="2">Uncharacterized protein</fullName>
    </submittedName>
</protein>
<dbReference type="Proteomes" id="UP001295684">
    <property type="component" value="Unassembled WGS sequence"/>
</dbReference>
<dbReference type="AlphaFoldDB" id="A0AAD1U3G3"/>
<proteinExistence type="predicted"/>
<keyword evidence="1" id="KW-1133">Transmembrane helix</keyword>